<keyword evidence="2" id="KW-0812">Transmembrane</keyword>
<evidence type="ECO:0000256" key="2">
    <source>
        <dbReference type="SAM" id="Phobius"/>
    </source>
</evidence>
<feature type="compositionally biased region" description="Polar residues" evidence="1">
    <location>
        <begin position="39"/>
        <end position="48"/>
    </location>
</feature>
<dbReference type="Pfam" id="PF10328">
    <property type="entry name" value="7TM_GPCR_Srx"/>
    <property type="match status" value="1"/>
</dbReference>
<dbReference type="Proteomes" id="UP000054495">
    <property type="component" value="Unassembled WGS sequence"/>
</dbReference>
<feature type="domain" description="7TM GPCR serpentine receptor class x (Srx)" evidence="3">
    <location>
        <begin position="71"/>
        <end position="195"/>
    </location>
</feature>
<feature type="transmembrane region" description="Helical" evidence="2">
    <location>
        <begin position="148"/>
        <end position="169"/>
    </location>
</feature>
<dbReference type="EMBL" id="KE124799">
    <property type="protein sequence ID" value="EPB79107.1"/>
    <property type="molecule type" value="Genomic_DNA"/>
</dbReference>
<feature type="region of interest" description="Disordered" evidence="1">
    <location>
        <begin position="1"/>
        <end position="63"/>
    </location>
</feature>
<feature type="compositionally biased region" description="Basic and acidic residues" evidence="1">
    <location>
        <begin position="50"/>
        <end position="63"/>
    </location>
</feature>
<name>A0A0D6MCL2_9BILA</name>
<evidence type="ECO:0000313" key="4">
    <source>
        <dbReference type="EMBL" id="EPB79107.1"/>
    </source>
</evidence>
<feature type="compositionally biased region" description="Acidic residues" evidence="1">
    <location>
        <begin position="1"/>
        <end position="13"/>
    </location>
</feature>
<keyword evidence="2" id="KW-1133">Transmembrane helix</keyword>
<organism evidence="4 5">
    <name type="scientific">Ancylostoma ceylanicum</name>
    <dbReference type="NCBI Taxonomy" id="53326"/>
    <lineage>
        <taxon>Eukaryota</taxon>
        <taxon>Metazoa</taxon>
        <taxon>Ecdysozoa</taxon>
        <taxon>Nematoda</taxon>
        <taxon>Chromadorea</taxon>
        <taxon>Rhabditida</taxon>
        <taxon>Rhabditina</taxon>
        <taxon>Rhabditomorpha</taxon>
        <taxon>Strongyloidea</taxon>
        <taxon>Ancylostomatidae</taxon>
        <taxon>Ancylostomatinae</taxon>
        <taxon>Ancylostoma</taxon>
    </lineage>
</organism>
<feature type="transmembrane region" description="Helical" evidence="2">
    <location>
        <begin position="102"/>
        <end position="127"/>
    </location>
</feature>
<evidence type="ECO:0000256" key="1">
    <source>
        <dbReference type="SAM" id="MobiDB-lite"/>
    </source>
</evidence>
<evidence type="ECO:0000313" key="5">
    <source>
        <dbReference type="Proteomes" id="UP000054495"/>
    </source>
</evidence>
<dbReference type="InterPro" id="IPR019430">
    <property type="entry name" value="7TM_GPCR_serpentine_rcpt_Srx"/>
</dbReference>
<reference evidence="4 5" key="1">
    <citation type="submission" date="2013-05" db="EMBL/GenBank/DDBJ databases">
        <title>Draft genome of the parasitic nematode Anyclostoma ceylanicum.</title>
        <authorList>
            <person name="Mitreva M."/>
        </authorList>
    </citation>
    <scope>NUCLEOTIDE SEQUENCE [LARGE SCALE GENOMIC DNA]</scope>
</reference>
<sequence length="204" mass="23122">MDGDDAPDADDADQQYPGGDDPPTADEKKIAKEEGVLYSATTWRTQPQPCRREREAGPAQDAERKIPQIRSEDCYFVFNDIVFQWEFGDTSCGRFVATYIDFYYSLGMFAVIYNMDALAGIRLHMVLKATARSGVYSGKERLKRDVRFFLQTMSNTLVFSLTVLSFHVISTHMTTKMTQFVTTTLVWGINHAAAGRHRRRVGVI</sequence>
<keyword evidence="5" id="KW-1185">Reference proteome</keyword>
<evidence type="ECO:0000259" key="3">
    <source>
        <dbReference type="Pfam" id="PF10328"/>
    </source>
</evidence>
<gene>
    <name evidence="4" type="ORF">ANCCEY_01746</name>
</gene>
<dbReference type="AlphaFoldDB" id="A0A0D6MCL2"/>
<proteinExistence type="predicted"/>
<dbReference type="PANTHER" id="PTHR23017:SF3">
    <property type="entry name" value="G-PROTEIN COUPLED RECEPTORS FAMILY 1 PROFILE DOMAIN-CONTAINING PROTEIN"/>
    <property type="match status" value="1"/>
</dbReference>
<feature type="compositionally biased region" description="Basic and acidic residues" evidence="1">
    <location>
        <begin position="25"/>
        <end position="35"/>
    </location>
</feature>
<protein>
    <recommendedName>
        <fullName evidence="3">7TM GPCR serpentine receptor class x (Srx) domain-containing protein</fullName>
    </recommendedName>
</protein>
<keyword evidence="2" id="KW-0472">Membrane</keyword>
<dbReference type="PANTHER" id="PTHR23017">
    <property type="entry name" value="SERPENTINE RECEPTOR, CLASS X"/>
    <property type="match status" value="1"/>
</dbReference>
<accession>A0A0D6MCL2</accession>